<dbReference type="InterPro" id="IPR023799">
    <property type="entry name" value="RbfA_dom_sf"/>
</dbReference>
<evidence type="ECO:0000256" key="1">
    <source>
        <dbReference type="ARBA" id="ARBA00022517"/>
    </source>
</evidence>
<evidence type="ECO:0000313" key="3">
    <source>
        <dbReference type="EMBL" id="PAF54941.1"/>
    </source>
</evidence>
<dbReference type="EMBL" id="NQMN01000002">
    <property type="protein sequence ID" value="PAF54941.1"/>
    <property type="molecule type" value="Genomic_DNA"/>
</dbReference>
<name>A0ABX4H4X5_9BACT</name>
<dbReference type="SUPFAM" id="SSF89919">
    <property type="entry name" value="Ribosome-binding factor A, RbfA"/>
    <property type="match status" value="1"/>
</dbReference>
<keyword evidence="4" id="KW-1185">Reference proteome</keyword>
<proteinExistence type="inferred from homology"/>
<gene>
    <name evidence="2 3" type="primary">rbfA</name>
    <name evidence="3" type="ORF">CJF60_04360</name>
</gene>
<dbReference type="Proteomes" id="UP000217033">
    <property type="component" value="Unassembled WGS sequence"/>
</dbReference>
<dbReference type="Pfam" id="PF02033">
    <property type="entry name" value="RBFA"/>
    <property type="match status" value="1"/>
</dbReference>
<comment type="subunit">
    <text evidence="2">Monomer. Binds 30S ribosomal subunits, but not 50S ribosomal subunits or 70S ribosomes.</text>
</comment>
<dbReference type="RefSeq" id="WP_084232160.1">
    <property type="nucleotide sequence ID" value="NZ_CP166874.1"/>
</dbReference>
<organism evidence="3 4">
    <name type="scientific">Mycoplasmopsis agassizii</name>
    <dbReference type="NCBI Taxonomy" id="33922"/>
    <lineage>
        <taxon>Bacteria</taxon>
        <taxon>Bacillati</taxon>
        <taxon>Mycoplasmatota</taxon>
        <taxon>Mycoplasmoidales</taxon>
        <taxon>Metamycoplasmataceae</taxon>
        <taxon>Mycoplasmopsis</taxon>
    </lineage>
</organism>
<dbReference type="NCBIfam" id="TIGR00082">
    <property type="entry name" value="rbfA"/>
    <property type="match status" value="1"/>
</dbReference>
<comment type="function">
    <text evidence="2">One of several proteins that assist in the late maturation steps of the functional core of the 30S ribosomal subunit. Associates with free 30S ribosomal subunits (but not with 30S subunits that are part of 70S ribosomes or polysomes). Required for efficient processing of 16S rRNA. May interact with the 5'-terminal helix region of 16S rRNA.</text>
</comment>
<sequence length="110" mass="12755">MNNIKIAKKQQDLLLNISRIINEEVYKLKDSFTTVNDVRLTPDLMHATIYVSFLDFEATNLEKLNSAKGFIRSELAKILPWRKIPALHFKLDEVAKSAERIDEILNNLKK</sequence>
<keyword evidence="2" id="KW-0963">Cytoplasm</keyword>
<dbReference type="PANTHER" id="PTHR33515:SF1">
    <property type="entry name" value="RIBOSOME-BINDING FACTOR A, CHLOROPLASTIC-RELATED"/>
    <property type="match status" value="1"/>
</dbReference>
<comment type="caution">
    <text evidence="3">The sequence shown here is derived from an EMBL/GenBank/DDBJ whole genome shotgun (WGS) entry which is preliminary data.</text>
</comment>
<reference evidence="3" key="1">
    <citation type="submission" date="2017-08" db="EMBL/GenBank/DDBJ databases">
        <authorList>
            <person name="Alvarez-Ponce D."/>
            <person name="Weitzman C.L."/>
            <person name="Tillett R.L."/>
            <person name="Sandmeier F.C."/>
            <person name="Tracy C.R."/>
        </authorList>
    </citation>
    <scope>NUCLEOTIDE SEQUENCE [LARGE SCALE GENOMIC DNA]</scope>
    <source>
        <strain evidence="3">PS6</strain>
    </source>
</reference>
<evidence type="ECO:0000313" key="4">
    <source>
        <dbReference type="Proteomes" id="UP000217033"/>
    </source>
</evidence>
<dbReference type="PANTHER" id="PTHR33515">
    <property type="entry name" value="RIBOSOME-BINDING FACTOR A, CHLOROPLASTIC-RELATED"/>
    <property type="match status" value="1"/>
</dbReference>
<dbReference type="InterPro" id="IPR000238">
    <property type="entry name" value="RbfA"/>
</dbReference>
<dbReference type="InterPro" id="IPR020053">
    <property type="entry name" value="Ribosome-bd_factorA_CS"/>
</dbReference>
<dbReference type="PROSITE" id="PS01319">
    <property type="entry name" value="RBFA"/>
    <property type="match status" value="1"/>
</dbReference>
<protein>
    <recommendedName>
        <fullName evidence="2">Ribosome-binding factor A</fullName>
    </recommendedName>
</protein>
<evidence type="ECO:0000256" key="2">
    <source>
        <dbReference type="HAMAP-Rule" id="MF_00003"/>
    </source>
</evidence>
<accession>A0ABX4H4X5</accession>
<comment type="subcellular location">
    <subcellularLocation>
        <location evidence="2">Cytoplasm</location>
    </subcellularLocation>
</comment>
<dbReference type="Gene3D" id="3.30.300.20">
    <property type="match status" value="1"/>
</dbReference>
<comment type="similarity">
    <text evidence="2">Belongs to the RbfA family.</text>
</comment>
<dbReference type="InterPro" id="IPR015946">
    <property type="entry name" value="KH_dom-like_a/b"/>
</dbReference>
<keyword evidence="1 2" id="KW-0690">Ribosome biogenesis</keyword>
<dbReference type="HAMAP" id="MF_00003">
    <property type="entry name" value="RbfA"/>
    <property type="match status" value="1"/>
</dbReference>